<evidence type="ECO:0000256" key="4">
    <source>
        <dbReference type="ARBA" id="ARBA00023136"/>
    </source>
</evidence>
<dbReference type="Proteomes" id="UP001065174">
    <property type="component" value="Chromosome"/>
</dbReference>
<dbReference type="SUPFAM" id="SSF49313">
    <property type="entry name" value="Cadherin-like"/>
    <property type="match status" value="2"/>
</dbReference>
<dbReference type="EMBL" id="CP106679">
    <property type="protein sequence ID" value="UXP32722.1"/>
    <property type="molecule type" value="Genomic_DNA"/>
</dbReference>
<dbReference type="InterPro" id="IPR015919">
    <property type="entry name" value="Cadherin-like_sf"/>
</dbReference>
<evidence type="ECO:0000259" key="6">
    <source>
        <dbReference type="PROSITE" id="PS50268"/>
    </source>
</evidence>
<evidence type="ECO:0000313" key="7">
    <source>
        <dbReference type="EMBL" id="UXP32722.1"/>
    </source>
</evidence>
<evidence type="ECO:0000313" key="8">
    <source>
        <dbReference type="Proteomes" id="UP001065174"/>
    </source>
</evidence>
<keyword evidence="2" id="KW-0677">Repeat</keyword>
<dbReference type="Gene3D" id="2.60.40.60">
    <property type="entry name" value="Cadherins"/>
    <property type="match status" value="2"/>
</dbReference>
<evidence type="ECO:0000256" key="3">
    <source>
        <dbReference type="ARBA" id="ARBA00022837"/>
    </source>
</evidence>
<evidence type="ECO:0000256" key="2">
    <source>
        <dbReference type="ARBA" id="ARBA00022737"/>
    </source>
</evidence>
<comment type="subcellular location">
    <subcellularLocation>
        <location evidence="1">Membrane</location>
    </subcellularLocation>
</comment>
<accession>A0ABY6CQC5</accession>
<keyword evidence="3" id="KW-0106">Calcium</keyword>
<dbReference type="PANTHER" id="PTHR24027">
    <property type="entry name" value="CADHERIN-23"/>
    <property type="match status" value="1"/>
</dbReference>
<name>A0ABY6CQC5_9BACT</name>
<keyword evidence="4 5" id="KW-0472">Membrane</keyword>
<dbReference type="InterPro" id="IPR039808">
    <property type="entry name" value="Cadherin"/>
</dbReference>
<evidence type="ECO:0000256" key="1">
    <source>
        <dbReference type="ARBA" id="ARBA00004370"/>
    </source>
</evidence>
<dbReference type="RefSeq" id="WP_262310157.1">
    <property type="nucleotide sequence ID" value="NZ_CP106679.1"/>
</dbReference>
<keyword evidence="5" id="KW-0812">Transmembrane</keyword>
<feature type="domain" description="Cadherin" evidence="6">
    <location>
        <begin position="151"/>
        <end position="259"/>
    </location>
</feature>
<feature type="transmembrane region" description="Helical" evidence="5">
    <location>
        <begin position="12"/>
        <end position="34"/>
    </location>
</feature>
<dbReference type="PANTHER" id="PTHR24027:SF438">
    <property type="entry name" value="CADHERIN 23"/>
    <property type="match status" value="1"/>
</dbReference>
<dbReference type="InterPro" id="IPR002126">
    <property type="entry name" value="Cadherin-like_dom"/>
</dbReference>
<sequence>MNHLETKTFRVFMSSIIFRAGMCLFYAVLIFASVTSCKEDESLSDSITVTVEDFSVRINEEPSAGQILGTVEASTSEGEVSFALTTQSIEGAMAINATTGQLTVAKPSAFDYETNPTITGTVTVSNGDVAETGSIMIILTDIDEEGIVRITTQDFSVTIAENPTQGALLGTLSASSSDGAAVTFTISSETPVGALDINGGSGEVTVADESLFNYETLPTYENLGKAAKATVTVSNGTTSVAINVTIVVTDVVELGGENFSISVQDFTLTMQENLYSNGETLGYISWSVISGAAAPDARANFTLETSNPVGSIDVNGNGEVLVADEQYFNYELYPTITATVIVDVPGEMGGYASASGTITITLTDDTNETAQDRLNDGETPLQLYYDGVAVTDLYGLSWGGGAIAAVDINSGNIIVRGATLSGTYTWANADAAIRNLAINYHQGYNDWRMPSLTDRNTMCEAFEDDQDTEAYPIGGYFWTSTVATGSNYNMFSFDATQQCLSYVGAATLSTYAFPVRTAADPNFQNN</sequence>
<keyword evidence="8" id="KW-1185">Reference proteome</keyword>
<keyword evidence="5" id="KW-1133">Transmembrane helix</keyword>
<gene>
    <name evidence="7" type="ORF">N6H18_01935</name>
</gene>
<feature type="domain" description="Cadherin" evidence="6">
    <location>
        <begin position="50"/>
        <end position="155"/>
    </location>
</feature>
<organism evidence="7 8">
    <name type="scientific">Reichenbachiella agarivorans</name>
    <dbReference type="NCBI Taxonomy" id="2979464"/>
    <lineage>
        <taxon>Bacteria</taxon>
        <taxon>Pseudomonadati</taxon>
        <taxon>Bacteroidota</taxon>
        <taxon>Cytophagia</taxon>
        <taxon>Cytophagales</taxon>
        <taxon>Reichenbachiellaceae</taxon>
        <taxon>Reichenbachiella</taxon>
    </lineage>
</organism>
<dbReference type="PROSITE" id="PS50268">
    <property type="entry name" value="CADHERIN_2"/>
    <property type="match status" value="2"/>
</dbReference>
<protein>
    <submittedName>
        <fullName evidence="7">DUF1566 domain-containing protein</fullName>
    </submittedName>
</protein>
<reference evidence="7" key="1">
    <citation type="submission" date="2022-09" db="EMBL/GenBank/DDBJ databases">
        <title>Comparative genomics and taxonomic characterization of three novel marine species of genus Reichenbachiella exhibiting antioxidant and polysaccharide degradation activities.</title>
        <authorList>
            <person name="Muhammad N."/>
            <person name="Lee Y.-J."/>
            <person name="Ko J."/>
            <person name="Kim S.-G."/>
        </authorList>
    </citation>
    <scope>NUCLEOTIDE SEQUENCE</scope>
    <source>
        <strain evidence="7">BKB1-1</strain>
    </source>
</reference>
<proteinExistence type="predicted"/>
<evidence type="ECO:0000256" key="5">
    <source>
        <dbReference type="SAM" id="Phobius"/>
    </source>
</evidence>